<dbReference type="SUPFAM" id="SSF55874">
    <property type="entry name" value="ATPase domain of HSP90 chaperone/DNA topoisomerase II/histidine kinase"/>
    <property type="match status" value="1"/>
</dbReference>
<dbReference type="Pfam" id="PF13589">
    <property type="entry name" value="HATPase_c_3"/>
    <property type="match status" value="1"/>
</dbReference>
<dbReference type="GO" id="GO:0006298">
    <property type="term" value="P:mismatch repair"/>
    <property type="evidence" value="ECO:0007669"/>
    <property type="project" value="InterPro"/>
</dbReference>
<dbReference type="PANTHER" id="PTHR10073">
    <property type="entry name" value="DNA MISMATCH REPAIR PROTEIN MLH, PMS, MUTL"/>
    <property type="match status" value="1"/>
</dbReference>
<comment type="similarity">
    <text evidence="1">Belongs to the DNA mismatch repair MutL/HexB family.</text>
</comment>
<dbReference type="EMBL" id="CP157893">
    <property type="protein sequence ID" value="XBT18221.1"/>
    <property type="molecule type" value="Genomic_DNA"/>
</dbReference>
<dbReference type="PANTHER" id="PTHR10073:SF12">
    <property type="entry name" value="DNA MISMATCH REPAIR PROTEIN MLH1"/>
    <property type="match status" value="1"/>
</dbReference>
<evidence type="ECO:0000256" key="1">
    <source>
        <dbReference type="ARBA" id="ARBA00006082"/>
    </source>
</evidence>
<dbReference type="GO" id="GO:0005524">
    <property type="term" value="F:ATP binding"/>
    <property type="evidence" value="ECO:0007669"/>
    <property type="project" value="UniProtKB-KW"/>
</dbReference>
<sequence>MNKIYYLNNKIKNTIYILKKIKNIFFIIKELIKNSLDAKSKIITIYLEKYGLKSIKIIDDGLGMTFKDLLICCKQYTTSKIKKIKDLKSNKFYGYKGESLF</sequence>
<dbReference type="AlphaFoldDB" id="A0AAU7QR48"/>
<gene>
    <name evidence="2" type="ORF">ABNO52_00270</name>
</gene>
<organism evidence="2">
    <name type="scientific">Candidatus Shikimatogenerans sp. Tser</name>
    <dbReference type="NCBI Taxonomy" id="3158568"/>
    <lineage>
        <taxon>Bacteria</taxon>
        <taxon>Pseudomonadati</taxon>
        <taxon>Bacteroidota</taxon>
        <taxon>Flavobacteriia</taxon>
        <taxon>Flavobacteriales</taxon>
        <taxon>Candidatus Shikimatogenerans</taxon>
    </lineage>
</organism>
<accession>A0AAU7QR48</accession>
<reference evidence="2" key="1">
    <citation type="submission" date="2024-06" db="EMBL/GenBank/DDBJ databases">
        <title>Diversity, functionality, and evolutionary history of bacterial symbionts in false click beetles (Coleoptera, Throscidae).</title>
        <authorList>
            <person name="Wierz J.C."/>
            <person name="Malm H."/>
            <person name="Kaltenpoth M."/>
            <person name="Engl T."/>
        </authorList>
    </citation>
    <scope>NUCLEOTIDE SEQUENCE</scope>
    <source>
        <strain evidence="2">Tser</strain>
    </source>
</reference>
<dbReference type="GO" id="GO:0016887">
    <property type="term" value="F:ATP hydrolysis activity"/>
    <property type="evidence" value="ECO:0007669"/>
    <property type="project" value="InterPro"/>
</dbReference>
<keyword evidence="2" id="KW-0067">ATP-binding</keyword>
<keyword evidence="2" id="KW-0547">Nucleotide-binding</keyword>
<evidence type="ECO:0000313" key="2">
    <source>
        <dbReference type="EMBL" id="XBT18221.1"/>
    </source>
</evidence>
<dbReference type="Gene3D" id="3.30.565.10">
    <property type="entry name" value="Histidine kinase-like ATPase, C-terminal domain"/>
    <property type="match status" value="1"/>
</dbReference>
<dbReference type="GO" id="GO:0140664">
    <property type="term" value="F:ATP-dependent DNA damage sensor activity"/>
    <property type="evidence" value="ECO:0007669"/>
    <property type="project" value="InterPro"/>
</dbReference>
<dbReference type="InterPro" id="IPR038973">
    <property type="entry name" value="MutL/Mlh/Pms-like"/>
</dbReference>
<name>A0AAU7QR48_9FLAO</name>
<dbReference type="InterPro" id="IPR036890">
    <property type="entry name" value="HATPase_C_sf"/>
</dbReference>
<protein>
    <submittedName>
        <fullName evidence="2">ATP-binding protein</fullName>
    </submittedName>
</protein>
<proteinExistence type="inferred from homology"/>
<dbReference type="GO" id="GO:0032300">
    <property type="term" value="C:mismatch repair complex"/>
    <property type="evidence" value="ECO:0007669"/>
    <property type="project" value="InterPro"/>
</dbReference>